<keyword evidence="4" id="KW-0175">Coiled coil</keyword>
<feature type="domain" description="DDT" evidence="6">
    <location>
        <begin position="300"/>
        <end position="361"/>
    </location>
</feature>
<dbReference type="EMBL" id="CP093348">
    <property type="protein sequence ID" value="WOH07051.1"/>
    <property type="molecule type" value="Genomic_DNA"/>
</dbReference>
<feature type="coiled-coil region" evidence="4">
    <location>
        <begin position="227"/>
        <end position="254"/>
    </location>
</feature>
<feature type="region of interest" description="Disordered" evidence="5">
    <location>
        <begin position="446"/>
        <end position="466"/>
    </location>
</feature>
<dbReference type="PANTHER" id="PTHR15546">
    <property type="entry name" value="BROMODOMAIN ADJACENT TO ZINC FINGER DOMAIN, 2A"/>
    <property type="match status" value="1"/>
</dbReference>
<dbReference type="Proteomes" id="UP000077755">
    <property type="component" value="Chromosome 6"/>
</dbReference>
<reference evidence="8" key="1">
    <citation type="journal article" date="2016" name="Nat. Genet.">
        <title>A high-quality carrot genome assembly provides new insights into carotenoid accumulation and asterid genome evolution.</title>
        <authorList>
            <person name="Iorizzo M."/>
            <person name="Ellison S."/>
            <person name="Senalik D."/>
            <person name="Zeng P."/>
            <person name="Satapoomin P."/>
            <person name="Huang J."/>
            <person name="Bowman M."/>
            <person name="Iovene M."/>
            <person name="Sanseverino W."/>
            <person name="Cavagnaro P."/>
            <person name="Yildiz M."/>
            <person name="Macko-Podgorni A."/>
            <person name="Moranska E."/>
            <person name="Grzebelus E."/>
            <person name="Grzebelus D."/>
            <person name="Ashrafi H."/>
            <person name="Zheng Z."/>
            <person name="Cheng S."/>
            <person name="Spooner D."/>
            <person name="Van Deynze A."/>
            <person name="Simon P."/>
        </authorList>
    </citation>
    <scope>NUCLEOTIDE SEQUENCE</scope>
    <source>
        <tissue evidence="8">Leaf</tissue>
    </source>
</reference>
<reference evidence="8" key="2">
    <citation type="submission" date="2022-03" db="EMBL/GenBank/DDBJ databases">
        <title>Draft title - Genomic analysis of global carrot germplasm unveils the trajectory of domestication and the origin of high carotenoid orange carrot.</title>
        <authorList>
            <person name="Iorizzo M."/>
            <person name="Ellison S."/>
            <person name="Senalik D."/>
            <person name="Macko-Podgorni A."/>
            <person name="Grzebelus D."/>
            <person name="Bostan H."/>
            <person name="Rolling W."/>
            <person name="Curaba J."/>
            <person name="Simon P."/>
        </authorList>
    </citation>
    <scope>NUCLEOTIDE SEQUENCE</scope>
    <source>
        <tissue evidence="8">Leaf</tissue>
    </source>
</reference>
<evidence type="ECO:0000256" key="4">
    <source>
        <dbReference type="SAM" id="Coils"/>
    </source>
</evidence>
<dbReference type="PROSITE" id="PS50827">
    <property type="entry name" value="DDT"/>
    <property type="match status" value="1"/>
</dbReference>
<evidence type="ECO:0000259" key="6">
    <source>
        <dbReference type="PROSITE" id="PS50827"/>
    </source>
</evidence>
<evidence type="ECO:0000313" key="9">
    <source>
        <dbReference type="Proteomes" id="UP000077755"/>
    </source>
</evidence>
<dbReference type="SMART" id="SM00571">
    <property type="entry name" value="DDT"/>
    <property type="match status" value="1"/>
</dbReference>
<keyword evidence="2 3" id="KW-0539">Nucleus</keyword>
<dbReference type="InterPro" id="IPR018501">
    <property type="entry name" value="DDT_dom"/>
</dbReference>
<accession>A0AAF0XIK3</accession>
<dbReference type="PROSITE" id="PS51136">
    <property type="entry name" value="WAC"/>
    <property type="match status" value="1"/>
</dbReference>
<dbReference type="AlphaFoldDB" id="A0AAF0XIK3"/>
<dbReference type="Pfam" id="PF02791">
    <property type="entry name" value="DDT"/>
    <property type="match status" value="1"/>
</dbReference>
<dbReference type="GO" id="GO:0005634">
    <property type="term" value="C:nucleus"/>
    <property type="evidence" value="ECO:0007669"/>
    <property type="project" value="UniProtKB-SubCell"/>
</dbReference>
<evidence type="ECO:0008006" key="10">
    <source>
        <dbReference type="Google" id="ProtNLM"/>
    </source>
</evidence>
<dbReference type="InterPro" id="IPR028941">
    <property type="entry name" value="WHIM2_dom"/>
</dbReference>
<organism evidence="8 9">
    <name type="scientific">Daucus carota subsp. sativus</name>
    <name type="common">Carrot</name>
    <dbReference type="NCBI Taxonomy" id="79200"/>
    <lineage>
        <taxon>Eukaryota</taxon>
        <taxon>Viridiplantae</taxon>
        <taxon>Streptophyta</taxon>
        <taxon>Embryophyta</taxon>
        <taxon>Tracheophyta</taxon>
        <taxon>Spermatophyta</taxon>
        <taxon>Magnoliopsida</taxon>
        <taxon>eudicotyledons</taxon>
        <taxon>Gunneridae</taxon>
        <taxon>Pentapetalae</taxon>
        <taxon>asterids</taxon>
        <taxon>campanulids</taxon>
        <taxon>Apiales</taxon>
        <taxon>Apiaceae</taxon>
        <taxon>Apioideae</taxon>
        <taxon>Scandiceae</taxon>
        <taxon>Daucinae</taxon>
        <taxon>Daucus</taxon>
        <taxon>Daucus sect. Daucus</taxon>
    </lineage>
</organism>
<dbReference type="PANTHER" id="PTHR15546:SF2">
    <property type="entry name" value="DDT DOMAIN-CONTAINING PROTEIN DDB_G0282237"/>
    <property type="match status" value="1"/>
</dbReference>
<evidence type="ECO:0000256" key="3">
    <source>
        <dbReference type="PROSITE-ProRule" id="PRU00475"/>
    </source>
</evidence>
<feature type="domain" description="WAC" evidence="7">
    <location>
        <begin position="22"/>
        <end position="127"/>
    </location>
</feature>
<keyword evidence="9" id="KW-1185">Reference proteome</keyword>
<sequence length="686" mass="79531">MPLYKRKPYPLVENPTDLSSDELVFQVRYTGEVFRDYTEYASRIHLYRNRVWTCKVTGKSNLTYEEALVSEQKAIEKVQQFPSELIAPVLRDVQFSMLKLNDLVSKISAKLQECMPVGSELHGRKNNRIYPCKIMKVLADEADKTQYQVAWLDKEKKVTGNEVVDGDDLIKKRLPYSRDVLKSFIRESTYRSVPWVLHEELAQKHGISIDPPEEIAFKMSVTDKKRKRKDENELDNLNEKLVNTKSKVKGIYRQRKYVGKFDSKHDEPKFPIDDLLVHPAPDDPDLAQRPSPSRSFKIPMDSVGDFLMVWDFCCSFGKLLQLSPFSLDDFENALCCKESYVVLIVETHAALFNLLINDDEEFLSAIQRNKRKPKVTLIKWAEYLCDFLEMVGTAEFSSHRSTIRRGYYGLLDVGPKLEILRELVARVLETGIFKENLDEFIKERQTPVTTNKEETLSDSRKKESKDCNMLSNGMQATEGHGVGFQASNSTELATQHNGAIEYVDLTLSKSRKENSMTEKVDSEVAAGGMNLSSKKGLQKVETNDNKDISEERRLRQRKQFLRREMEKRIIRTSPLGKDRYHHRYYFFRGDSRIYVESSDSTQWGYYSRKDELDSFMGTLNCKGIRERALKKELEHYYGKICKRIQKKLKEDKAVVEEADVRRSARIRAPPKDNPALAFLKYVNKLK</sequence>
<dbReference type="InterPro" id="IPR013136">
    <property type="entry name" value="WSTF_Acf1_Cbp146"/>
</dbReference>
<evidence type="ECO:0000259" key="7">
    <source>
        <dbReference type="PROSITE" id="PS51136"/>
    </source>
</evidence>
<dbReference type="GO" id="GO:0000785">
    <property type="term" value="C:chromatin"/>
    <property type="evidence" value="ECO:0007669"/>
    <property type="project" value="UniProtKB-ARBA"/>
</dbReference>
<evidence type="ECO:0000256" key="5">
    <source>
        <dbReference type="SAM" id="MobiDB-lite"/>
    </source>
</evidence>
<name>A0AAF0XIK3_DAUCS</name>
<dbReference type="Pfam" id="PF15613">
    <property type="entry name" value="WSD"/>
    <property type="match status" value="1"/>
</dbReference>
<dbReference type="InterPro" id="IPR053271">
    <property type="entry name" value="DDT_domain"/>
</dbReference>
<protein>
    <recommendedName>
        <fullName evidence="10">DDT domain-containing protein</fullName>
    </recommendedName>
</protein>
<evidence type="ECO:0000256" key="1">
    <source>
        <dbReference type="ARBA" id="ARBA00004123"/>
    </source>
</evidence>
<comment type="subcellular location">
    <subcellularLocation>
        <location evidence="1 3">Nucleus</location>
    </subcellularLocation>
</comment>
<gene>
    <name evidence="8" type="ORF">DCAR_0626480</name>
</gene>
<evidence type="ECO:0000313" key="8">
    <source>
        <dbReference type="EMBL" id="WOH07051.1"/>
    </source>
</evidence>
<dbReference type="Pfam" id="PF10537">
    <property type="entry name" value="WAC_Acf1_DNA_bd"/>
    <property type="match status" value="1"/>
</dbReference>
<proteinExistence type="predicted"/>
<evidence type="ECO:0000256" key="2">
    <source>
        <dbReference type="ARBA" id="ARBA00023242"/>
    </source>
</evidence>